<organism evidence="2">
    <name type="scientific">Amblyomma americanum</name>
    <name type="common">Lone star tick</name>
    <dbReference type="NCBI Taxonomy" id="6943"/>
    <lineage>
        <taxon>Eukaryota</taxon>
        <taxon>Metazoa</taxon>
        <taxon>Ecdysozoa</taxon>
        <taxon>Arthropoda</taxon>
        <taxon>Chelicerata</taxon>
        <taxon>Arachnida</taxon>
        <taxon>Acari</taxon>
        <taxon>Parasitiformes</taxon>
        <taxon>Ixodida</taxon>
        <taxon>Ixodoidea</taxon>
        <taxon>Ixodidae</taxon>
        <taxon>Amblyomminae</taxon>
        <taxon>Amblyomma</taxon>
    </lineage>
</organism>
<dbReference type="GO" id="GO:0030682">
    <property type="term" value="P:symbiont-mediated perturbation of host defenses"/>
    <property type="evidence" value="ECO:0007669"/>
    <property type="project" value="InterPro"/>
</dbReference>
<feature type="signal peptide" evidence="1">
    <location>
        <begin position="1"/>
        <end position="30"/>
    </location>
</feature>
<dbReference type="AlphaFoldDB" id="A0A0C9SE44"/>
<protein>
    <submittedName>
        <fullName evidence="2">Uncharacterized protein</fullName>
    </submittedName>
</protein>
<dbReference type="InterPro" id="IPR002970">
    <property type="entry name" value="Tick_his-bd"/>
</dbReference>
<evidence type="ECO:0000313" key="2">
    <source>
        <dbReference type="EMBL" id="JAG92447.1"/>
    </source>
</evidence>
<dbReference type="SUPFAM" id="SSF50814">
    <property type="entry name" value="Lipocalins"/>
    <property type="match status" value="1"/>
</dbReference>
<keyword evidence="1" id="KW-0732">Signal</keyword>
<reference evidence="2" key="1">
    <citation type="journal article" date="2015" name="PLoS ONE">
        <title>An Insight into the Sialome of the Lone Star Tick, Amblyomma americanum, with a Glimpse on Its Time Dependent Gene Expression.</title>
        <authorList>
            <person name="Karim S."/>
            <person name="Ribeiro J.M."/>
        </authorList>
    </citation>
    <scope>NUCLEOTIDE SEQUENCE</scope>
    <source>
        <tissue evidence="2">Salivary gland</tissue>
    </source>
</reference>
<accession>A0A0C9SE44</accession>
<evidence type="ECO:0000256" key="1">
    <source>
        <dbReference type="SAM" id="SignalP"/>
    </source>
</evidence>
<dbReference type="EMBL" id="GBZX01000293">
    <property type="protein sequence ID" value="JAG92447.1"/>
    <property type="molecule type" value="mRNA"/>
</dbReference>
<dbReference type="GO" id="GO:0043176">
    <property type="term" value="F:amine binding"/>
    <property type="evidence" value="ECO:0007669"/>
    <property type="project" value="InterPro"/>
</dbReference>
<proteinExistence type="evidence at transcript level"/>
<sequence>MDTAQVFSEYTKTMLHLMLTLAFLLPSLLAISDDSENGDNTYVASLDEVTSFFKTSHKIWLYATSEGPQRQCLSITKSSEDQSTRTYNFTQQYIDNTGTPTTYLTVNLSQGESEKPPGMTVTMADGKETAYTPEKFDVNEQCGIFSFTRAGKQQCEMYVSHETIRWTTPQSCFKEFDIVCKGMEKHQLYSSSCPW</sequence>
<dbReference type="Gene3D" id="2.40.128.20">
    <property type="match status" value="1"/>
</dbReference>
<dbReference type="Pfam" id="PF02098">
    <property type="entry name" value="His_binding"/>
    <property type="match status" value="1"/>
</dbReference>
<name>A0A0C9SE44_AMBAM</name>
<feature type="chain" id="PRO_5002213011" evidence="1">
    <location>
        <begin position="31"/>
        <end position="195"/>
    </location>
</feature>
<dbReference type="InterPro" id="IPR012674">
    <property type="entry name" value="Calycin"/>
</dbReference>